<dbReference type="InterPro" id="IPR050714">
    <property type="entry name" value="Cobalamin_biosynth_MTase"/>
</dbReference>
<dbReference type="RefSeq" id="WP_344542314.1">
    <property type="nucleotide sequence ID" value="NZ_BAAATD010000004.1"/>
</dbReference>
<dbReference type="NCBIfam" id="TIGR02469">
    <property type="entry name" value="CbiT"/>
    <property type="match status" value="1"/>
</dbReference>
<dbReference type="InterPro" id="IPR014777">
    <property type="entry name" value="4pyrrole_Mease_sub1"/>
</dbReference>
<dbReference type="PANTHER" id="PTHR43182">
    <property type="entry name" value="COBALT-PRECORRIN-6B C(15)-METHYLTRANSFERASE (DECARBOXYLATING)"/>
    <property type="match status" value="1"/>
</dbReference>
<evidence type="ECO:0000313" key="9">
    <source>
        <dbReference type="Proteomes" id="UP001501509"/>
    </source>
</evidence>
<organism evidence="8 9">
    <name type="scientific">Actinomadura fulvescens</name>
    <dbReference type="NCBI Taxonomy" id="46160"/>
    <lineage>
        <taxon>Bacteria</taxon>
        <taxon>Bacillati</taxon>
        <taxon>Actinomycetota</taxon>
        <taxon>Actinomycetes</taxon>
        <taxon>Streptosporangiales</taxon>
        <taxon>Thermomonosporaceae</taxon>
        <taxon>Actinomadura</taxon>
    </lineage>
</organism>
<evidence type="ECO:0000256" key="4">
    <source>
        <dbReference type="ARBA" id="ARBA00022679"/>
    </source>
</evidence>
<dbReference type="PIRSF" id="PIRSF036428">
    <property type="entry name" value="CobL"/>
    <property type="match status" value="1"/>
</dbReference>
<comment type="pathway">
    <text evidence="1">Cofactor biosynthesis; adenosylcobalamin biosynthesis.</text>
</comment>
<dbReference type="Gene3D" id="3.30.950.10">
    <property type="entry name" value="Methyltransferase, Cobalt-precorrin-4 Transmethylase, Domain 2"/>
    <property type="match status" value="1"/>
</dbReference>
<evidence type="ECO:0000256" key="3">
    <source>
        <dbReference type="ARBA" id="ARBA00022603"/>
    </source>
</evidence>
<gene>
    <name evidence="8" type="ORF">GCM10010411_36460</name>
</gene>
<keyword evidence="9" id="KW-1185">Reference proteome</keyword>
<dbReference type="Gene3D" id="3.40.1010.10">
    <property type="entry name" value="Cobalt-precorrin-4 Transmethylase, Domain 1"/>
    <property type="match status" value="1"/>
</dbReference>
<dbReference type="InterPro" id="IPR035996">
    <property type="entry name" value="4pyrrol_Methylase_sf"/>
</dbReference>
<dbReference type="EMBL" id="BAAATD010000004">
    <property type="protein sequence ID" value="GAA2599583.1"/>
    <property type="molecule type" value="Genomic_DNA"/>
</dbReference>
<dbReference type="Pfam" id="PF00590">
    <property type="entry name" value="TP_methylase"/>
    <property type="match status" value="1"/>
</dbReference>
<feature type="compositionally biased region" description="Basic and acidic residues" evidence="6">
    <location>
        <begin position="407"/>
        <end position="421"/>
    </location>
</feature>
<dbReference type="SUPFAM" id="SSF53335">
    <property type="entry name" value="S-adenosyl-L-methionine-dependent methyltransferases"/>
    <property type="match status" value="1"/>
</dbReference>
<dbReference type="InterPro" id="IPR014776">
    <property type="entry name" value="4pyrrole_Mease_sub2"/>
</dbReference>
<comment type="caution">
    <text evidence="8">The sequence shown here is derived from an EMBL/GenBank/DDBJ whole genome shotgun (WGS) entry which is preliminary data.</text>
</comment>
<feature type="domain" description="Tetrapyrrole methylase" evidence="7">
    <location>
        <begin position="15"/>
        <end position="186"/>
    </location>
</feature>
<dbReference type="Gene3D" id="3.40.50.150">
    <property type="entry name" value="Vaccinia Virus protein VP39"/>
    <property type="match status" value="1"/>
</dbReference>
<name>A0ABP6C2T7_9ACTN</name>
<evidence type="ECO:0000256" key="2">
    <source>
        <dbReference type="ARBA" id="ARBA00022573"/>
    </source>
</evidence>
<dbReference type="InterPro" id="IPR029063">
    <property type="entry name" value="SAM-dependent_MTases_sf"/>
</dbReference>
<dbReference type="CDD" id="cd11644">
    <property type="entry name" value="Precorrin-6Y-MT"/>
    <property type="match status" value="1"/>
</dbReference>
<dbReference type="InterPro" id="IPR000878">
    <property type="entry name" value="4pyrrol_Mease"/>
</dbReference>
<accession>A0ABP6C2T7</accession>
<dbReference type="PANTHER" id="PTHR43182:SF1">
    <property type="entry name" value="COBALT-PRECORRIN-7 C(5)-METHYLTRANSFERASE"/>
    <property type="match status" value="1"/>
</dbReference>
<evidence type="ECO:0000259" key="7">
    <source>
        <dbReference type="Pfam" id="PF00590"/>
    </source>
</evidence>
<keyword evidence="5" id="KW-0949">S-adenosyl-L-methionine</keyword>
<proteinExistence type="predicted"/>
<dbReference type="InterPro" id="IPR012818">
    <property type="entry name" value="CbiE"/>
</dbReference>
<evidence type="ECO:0000313" key="8">
    <source>
        <dbReference type="EMBL" id="GAA2599583.1"/>
    </source>
</evidence>
<keyword evidence="3" id="KW-0489">Methyltransferase</keyword>
<evidence type="ECO:0000256" key="5">
    <source>
        <dbReference type="ARBA" id="ARBA00022691"/>
    </source>
</evidence>
<sequence length="435" mass="45624">MITVVGYDGTPLAGAARERLARAVLVVGGARHLDAVRADDAVPPDARTIVMGNVTAALDEIDAVTQGDAVDGGVVVLASGDPGFFGIVRALRERGHTPLVIPAVSSVAQAFARAGLPWDDAVVVSAHGRELRRAVNVCRAFPKVAVLTAPGSGPAELARELFPQTPRSFVVCEDLGGPDERVVHVRPAEASTRPWRDPNVVLVLDSRRAVGERGWLAGPPAGPVGWGLPEEAFGHRASLITKPEVRALALAKLGPRVGDLVWDVGAGSGSVAIECARFGAAVVALERDEALCELIRANVRAYGLKVAVSRGEAPGALDHLPEPDAVFVGGGGPEVVRACAARALRSVVVALIAVERVRPTLDALRAEGLVADAVHLQASRLTPMPGDVHRFAATNPVYLVWGVREEPPHPVTRRQPEERPAEIAPLPGETVEDAE</sequence>
<feature type="region of interest" description="Disordered" evidence="6">
    <location>
        <begin position="407"/>
        <end position="435"/>
    </location>
</feature>
<dbReference type="Proteomes" id="UP001501509">
    <property type="component" value="Unassembled WGS sequence"/>
</dbReference>
<dbReference type="SUPFAM" id="SSF53790">
    <property type="entry name" value="Tetrapyrrole methylase"/>
    <property type="match status" value="1"/>
</dbReference>
<dbReference type="InterPro" id="IPR014008">
    <property type="entry name" value="Cbl_synth_MTase_CbiT"/>
</dbReference>
<dbReference type="InterPro" id="IPR006365">
    <property type="entry name" value="Cbl_synth_CobL"/>
</dbReference>
<keyword evidence="4" id="KW-0808">Transferase</keyword>
<keyword evidence="2" id="KW-0169">Cobalamin biosynthesis</keyword>
<evidence type="ECO:0000256" key="6">
    <source>
        <dbReference type="SAM" id="MobiDB-lite"/>
    </source>
</evidence>
<protein>
    <submittedName>
        <fullName evidence="8">Bifunctional cobalt-precorrin-7 (C(5))-methyltransferase/cobalt-precorrin-6B (C(15))-methyltransferase</fullName>
    </submittedName>
</protein>
<evidence type="ECO:0000256" key="1">
    <source>
        <dbReference type="ARBA" id="ARBA00004953"/>
    </source>
</evidence>
<reference evidence="9" key="1">
    <citation type="journal article" date="2019" name="Int. J. Syst. Evol. Microbiol.">
        <title>The Global Catalogue of Microorganisms (GCM) 10K type strain sequencing project: providing services to taxonomists for standard genome sequencing and annotation.</title>
        <authorList>
            <consortium name="The Broad Institute Genomics Platform"/>
            <consortium name="The Broad Institute Genome Sequencing Center for Infectious Disease"/>
            <person name="Wu L."/>
            <person name="Ma J."/>
        </authorList>
    </citation>
    <scope>NUCLEOTIDE SEQUENCE [LARGE SCALE GENOMIC DNA]</scope>
    <source>
        <strain evidence="9">JCM 6833</strain>
    </source>
</reference>
<dbReference type="NCBIfam" id="TIGR02467">
    <property type="entry name" value="CbiE"/>
    <property type="match status" value="1"/>
</dbReference>